<dbReference type="Proteomes" id="UP000595703">
    <property type="component" value="Chromosome"/>
</dbReference>
<reference evidence="2 3" key="4">
    <citation type="journal article" date="2020" name="Sci. Rep.">
        <title>beta-carboline chemical signals induce reveromycin production through a LuxR family regulator in Streptomyces sp. SN-593.</title>
        <authorList>
            <person name="Panthee S."/>
            <person name="Kito N."/>
            <person name="Hayashi T."/>
            <person name="Shimizu T."/>
            <person name="Ishikawa J."/>
            <person name="Hamamoto H."/>
            <person name="Osada H."/>
            <person name="Takahashi S."/>
        </authorList>
    </citation>
    <scope>NUCLEOTIDE SEQUENCE [LARGE SCALE GENOMIC DNA]</scope>
    <source>
        <strain evidence="2 3">SN-593</strain>
    </source>
</reference>
<gene>
    <name evidence="2" type="ORF">RVR_6693</name>
</gene>
<organism evidence="2 3">
    <name type="scientific">Actinacidiphila reveromycinica</name>
    <dbReference type="NCBI Taxonomy" id="659352"/>
    <lineage>
        <taxon>Bacteria</taxon>
        <taxon>Bacillati</taxon>
        <taxon>Actinomycetota</taxon>
        <taxon>Actinomycetes</taxon>
        <taxon>Kitasatosporales</taxon>
        <taxon>Streptomycetaceae</taxon>
        <taxon>Actinacidiphila</taxon>
    </lineage>
</organism>
<dbReference type="AlphaFoldDB" id="A0A7U3UWD8"/>
<reference evidence="2 3" key="3">
    <citation type="journal article" date="2011" name="Nat. Chem. Biol.">
        <title>Reveromycin A biosynthesis uses RevG and RevJ for stereospecific spiroacetal formation.</title>
        <authorList>
            <person name="Takahashi S."/>
            <person name="Toyoda A."/>
            <person name="Sekiyama Y."/>
            <person name="Takagi H."/>
            <person name="Nogawa T."/>
            <person name="Uramoto M."/>
            <person name="Suzuki R."/>
            <person name="Koshino H."/>
            <person name="Kumano T."/>
            <person name="Panthee S."/>
            <person name="Dairi T."/>
            <person name="Ishikawa J."/>
            <person name="Ikeda H."/>
            <person name="Sakaki Y."/>
            <person name="Osada H."/>
        </authorList>
    </citation>
    <scope>NUCLEOTIDE SEQUENCE [LARGE SCALE GENOMIC DNA]</scope>
    <source>
        <strain evidence="2 3">SN-593</strain>
    </source>
</reference>
<protein>
    <submittedName>
        <fullName evidence="2">Uncharacterized protein</fullName>
    </submittedName>
</protein>
<feature type="compositionally biased region" description="Pro residues" evidence="1">
    <location>
        <begin position="8"/>
        <end position="18"/>
    </location>
</feature>
<accession>A0A7U3UWD8</accession>
<reference evidence="2 3" key="2">
    <citation type="journal article" date="2011" name="J. Antibiot.">
        <title>Furaquinocins I and J: novel polyketide isoprenoid hybrid compounds from Streptomyces reveromyceticus SN-593.</title>
        <authorList>
            <person name="Panthee S."/>
            <person name="Takahashi S."/>
            <person name="Takagi H."/>
            <person name="Nogawa T."/>
            <person name="Oowada E."/>
            <person name="Uramoto M."/>
            <person name="Osada H."/>
        </authorList>
    </citation>
    <scope>NUCLEOTIDE SEQUENCE [LARGE SCALE GENOMIC DNA]</scope>
    <source>
        <strain evidence="2 3">SN-593</strain>
    </source>
</reference>
<evidence type="ECO:0000256" key="1">
    <source>
        <dbReference type="SAM" id="MobiDB-lite"/>
    </source>
</evidence>
<evidence type="ECO:0000313" key="3">
    <source>
        <dbReference type="Proteomes" id="UP000595703"/>
    </source>
</evidence>
<keyword evidence="3" id="KW-1185">Reference proteome</keyword>
<dbReference type="RefSeq" id="WP_202235901.1">
    <property type="nucleotide sequence ID" value="NZ_AP018365.1"/>
</dbReference>
<dbReference type="KEGG" id="arev:RVR_6693"/>
<sequence>MPETPELPEIPAPSPAAPDDPEAGAGGATAAAGPVGAAPAPDTAADGDDSGEAAVRPGTGHGGAGADPGEPGFARSAAVGVTGGLVPDSVLQIAVRATLPFQAARADRSFATAFWYNDLIETGGDHEVIRQYLVTAAPRTRFEIGQWTLRGDLTDPEQPLDELVMAGFAKRWTVLGDLGVAVMPTVDLHLHAERKGWRWDTQEVTDGLAARAEDIAALGEGPLPAYVLGHAADDSGTSAHPDRPQSLLPGEVRRAAPDAPLTWSDPLPTGFDGAPVFAALPLPDEQLKLLCLGVALPGAGGPDAPATVVTFAELRSAIHALAPRRRRHWWQRG</sequence>
<dbReference type="EMBL" id="AP018365">
    <property type="protein sequence ID" value="BBA99876.1"/>
    <property type="molecule type" value="Genomic_DNA"/>
</dbReference>
<proteinExistence type="predicted"/>
<feature type="compositionally biased region" description="Low complexity" evidence="1">
    <location>
        <begin position="28"/>
        <end position="44"/>
    </location>
</feature>
<evidence type="ECO:0000313" key="2">
    <source>
        <dbReference type="EMBL" id="BBA99876.1"/>
    </source>
</evidence>
<reference evidence="2 3" key="1">
    <citation type="journal article" date="2010" name="J. Bacteriol.">
        <title>Biochemical characterization of a novel indole prenyltransferase from Streptomyces sp. SN-593.</title>
        <authorList>
            <person name="Takahashi S."/>
            <person name="Takagi H."/>
            <person name="Toyoda A."/>
            <person name="Uramoto M."/>
            <person name="Nogawa T."/>
            <person name="Ueki M."/>
            <person name="Sakaki Y."/>
            <person name="Osada H."/>
        </authorList>
    </citation>
    <scope>NUCLEOTIDE SEQUENCE [LARGE SCALE GENOMIC DNA]</scope>
    <source>
        <strain evidence="2 3">SN-593</strain>
    </source>
</reference>
<feature type="region of interest" description="Disordered" evidence="1">
    <location>
        <begin position="1"/>
        <end position="71"/>
    </location>
</feature>
<name>A0A7U3UWD8_9ACTN</name>